<sequence length="277" mass="32261">MPKYLIEGNINFYDELYKSLDCYSDPSKPIEGEQQLGLDNDNNLCLISQKPLTENYVELECKHKFNYNPIFHDVLNHKKKFNTLEKRTLKLTELRCPYCRNIQKTLLPHVEGFPKVHGINHIDEVNINGHYLKTGYTHGKCFYKDEQCEKCDNMLVKMMMTDNKSYCYTHYSQVIHKMIKEKQEKIKEEKMKKKMAALQKKQEEKEKKQQAKNAEKQKKLEEKLALGTCMTIIKSGINKGKACGCQVIPNSNGLCSRHYKLSLPKNNTESTTNIITP</sequence>
<evidence type="ECO:0000313" key="2">
    <source>
        <dbReference type="EMBL" id="QHT77322.1"/>
    </source>
</evidence>
<feature type="compositionally biased region" description="Basic and acidic residues" evidence="1">
    <location>
        <begin position="200"/>
        <end position="217"/>
    </location>
</feature>
<reference evidence="2" key="1">
    <citation type="journal article" date="2020" name="Nature">
        <title>Giant virus diversity and host interactions through global metagenomics.</title>
        <authorList>
            <person name="Schulz F."/>
            <person name="Roux S."/>
            <person name="Paez-Espino D."/>
            <person name="Jungbluth S."/>
            <person name="Walsh D.A."/>
            <person name="Denef V.J."/>
            <person name="McMahon K.D."/>
            <person name="Konstantinidis K.T."/>
            <person name="Eloe-Fadrosh E.A."/>
            <person name="Kyrpides N.C."/>
            <person name="Woyke T."/>
        </authorList>
    </citation>
    <scope>NUCLEOTIDE SEQUENCE</scope>
    <source>
        <strain evidence="2">GVMAG-M-3300023179-86</strain>
    </source>
</reference>
<evidence type="ECO:0000256" key="1">
    <source>
        <dbReference type="SAM" id="MobiDB-lite"/>
    </source>
</evidence>
<dbReference type="AlphaFoldDB" id="A0A6C0H9P3"/>
<feature type="region of interest" description="Disordered" evidence="1">
    <location>
        <begin position="190"/>
        <end position="217"/>
    </location>
</feature>
<proteinExistence type="predicted"/>
<accession>A0A6C0H9P3</accession>
<organism evidence="2">
    <name type="scientific">viral metagenome</name>
    <dbReference type="NCBI Taxonomy" id="1070528"/>
    <lineage>
        <taxon>unclassified sequences</taxon>
        <taxon>metagenomes</taxon>
        <taxon>organismal metagenomes</taxon>
    </lineage>
</organism>
<protein>
    <submittedName>
        <fullName evidence="2">Uncharacterized protein</fullName>
    </submittedName>
</protein>
<dbReference type="EMBL" id="MN739917">
    <property type="protein sequence ID" value="QHT77322.1"/>
    <property type="molecule type" value="Genomic_DNA"/>
</dbReference>
<name>A0A6C0H9P3_9ZZZZ</name>